<sequence length="101" mass="11932">MEKAQPYQDTFGYWPRKTTDHYAICIVSSTRISGALEYGRAQTHILIVPTLHRDNGSIMKAYQHRTWRRSRLVSSNKSPKHPFVDYKRKLWTAEDIDGWHQ</sequence>
<dbReference type="AlphaFoldDB" id="A0A8H6FLA5"/>
<dbReference type="GeneID" id="59292780"/>
<comment type="caution">
    <text evidence="1">The sequence shown here is derived from an EMBL/GenBank/DDBJ whole genome shotgun (WGS) entry which is preliminary data.</text>
</comment>
<reference evidence="1 2" key="1">
    <citation type="journal article" date="2020" name="Genomics">
        <title>Complete, high-quality genomes from long-read metagenomic sequencing of two wolf lichen thalli reveals enigmatic genome architecture.</title>
        <authorList>
            <person name="McKenzie S.K."/>
            <person name="Walston R.F."/>
            <person name="Allen J.L."/>
        </authorList>
    </citation>
    <scope>NUCLEOTIDE SEQUENCE [LARGE SCALE GENOMIC DNA]</scope>
    <source>
        <strain evidence="1">WasteWater2</strain>
    </source>
</reference>
<organism evidence="1 2">
    <name type="scientific">Letharia columbiana</name>
    <dbReference type="NCBI Taxonomy" id="112416"/>
    <lineage>
        <taxon>Eukaryota</taxon>
        <taxon>Fungi</taxon>
        <taxon>Dikarya</taxon>
        <taxon>Ascomycota</taxon>
        <taxon>Pezizomycotina</taxon>
        <taxon>Lecanoromycetes</taxon>
        <taxon>OSLEUM clade</taxon>
        <taxon>Lecanoromycetidae</taxon>
        <taxon>Lecanorales</taxon>
        <taxon>Lecanorineae</taxon>
        <taxon>Parmeliaceae</taxon>
        <taxon>Letharia</taxon>
    </lineage>
</organism>
<keyword evidence="2" id="KW-1185">Reference proteome</keyword>
<accession>A0A8H6FLA5</accession>
<dbReference type="RefSeq" id="XP_037160067.1">
    <property type="nucleotide sequence ID" value="XM_037313018.1"/>
</dbReference>
<dbReference type="Proteomes" id="UP000578531">
    <property type="component" value="Unassembled WGS sequence"/>
</dbReference>
<evidence type="ECO:0000313" key="1">
    <source>
        <dbReference type="EMBL" id="KAF6230599.1"/>
    </source>
</evidence>
<gene>
    <name evidence="1" type="ORF">HO173_011136</name>
</gene>
<protein>
    <submittedName>
        <fullName evidence="1">Uncharacterized protein</fullName>
    </submittedName>
</protein>
<proteinExistence type="predicted"/>
<evidence type="ECO:0000313" key="2">
    <source>
        <dbReference type="Proteomes" id="UP000578531"/>
    </source>
</evidence>
<name>A0A8H6FLA5_9LECA</name>
<dbReference type="EMBL" id="JACCJC010000066">
    <property type="protein sequence ID" value="KAF6230599.1"/>
    <property type="molecule type" value="Genomic_DNA"/>
</dbReference>